<keyword evidence="1" id="KW-0472">Membrane</keyword>
<dbReference type="Proteomes" id="UP000239785">
    <property type="component" value="Unassembled WGS sequence"/>
</dbReference>
<gene>
    <name evidence="2" type="ORF">MCORR_v1c05970</name>
</gene>
<dbReference type="EMBL" id="PHNF01000002">
    <property type="protein sequence ID" value="PPE06292.1"/>
    <property type="molecule type" value="Genomic_DNA"/>
</dbReference>
<feature type="transmembrane region" description="Helical" evidence="1">
    <location>
        <begin position="188"/>
        <end position="208"/>
    </location>
</feature>
<keyword evidence="3" id="KW-1185">Reference proteome</keyword>
<evidence type="ECO:0000313" key="2">
    <source>
        <dbReference type="EMBL" id="PPE06292.1"/>
    </source>
</evidence>
<feature type="transmembrane region" description="Helical" evidence="1">
    <location>
        <begin position="34"/>
        <end position="56"/>
    </location>
</feature>
<feature type="transmembrane region" description="Helical" evidence="1">
    <location>
        <begin position="108"/>
        <end position="139"/>
    </location>
</feature>
<dbReference type="RefSeq" id="WP_104208124.1">
    <property type="nucleotide sequence ID" value="NZ_PHNF01000002.1"/>
</dbReference>
<comment type="caution">
    <text evidence="2">The sequence shown here is derived from an EMBL/GenBank/DDBJ whole genome shotgun (WGS) entry which is preliminary data.</text>
</comment>
<accession>A0A2S5RGE4</accession>
<evidence type="ECO:0000313" key="3">
    <source>
        <dbReference type="Proteomes" id="UP000239785"/>
    </source>
</evidence>
<sequence>MTKASYSEFFKSSSNNFRKVFRASFISSIKNERAWVFIILGSLIITIICFVGYSTFSRTYELLPPQMLAIFIIPSFVSAAYFVIFLIEWKDTSLLKRIKFLGIKKWSIIFSFMLCAVFFAFISEIIVIFTTFLLSLIFIRIKFYYIIDLNWWMWIWFFSLSFLCVCSSFLFSSAIADLFKSKNVRTSVPLIIFLLFLVMSDTIIPSFISARWGTFNYFGYAFISKYVVWSLLIVSSYSFVDFSGGIQQIIFDESHSETTLFVSNLWILLTVSIIFILATYYLSVKFFKWK</sequence>
<name>A0A2S5RGE4_9MOLU</name>
<organism evidence="2 3">
    <name type="scientific">Mesoplasma corruscae</name>
    <dbReference type="NCBI Taxonomy" id="216874"/>
    <lineage>
        <taxon>Bacteria</taxon>
        <taxon>Bacillati</taxon>
        <taxon>Mycoplasmatota</taxon>
        <taxon>Mollicutes</taxon>
        <taxon>Entomoplasmatales</taxon>
        <taxon>Entomoplasmataceae</taxon>
        <taxon>Mesoplasma</taxon>
    </lineage>
</organism>
<reference evidence="2 3" key="1">
    <citation type="submission" date="2017-11" db="EMBL/GenBank/DDBJ databases">
        <title>Genome sequence of Mesoplasma corruscae ELCA-2 (ATCC 49579).</title>
        <authorList>
            <person name="Lo W.-S."/>
            <person name="Kuo C.-H."/>
        </authorList>
    </citation>
    <scope>NUCLEOTIDE SEQUENCE [LARGE SCALE GENOMIC DNA]</scope>
    <source>
        <strain evidence="2 3">ELCA-2</strain>
    </source>
</reference>
<feature type="transmembrane region" description="Helical" evidence="1">
    <location>
        <begin position="220"/>
        <end position="240"/>
    </location>
</feature>
<protein>
    <submittedName>
        <fullName evidence="2">Uncharacterized protein</fullName>
    </submittedName>
</protein>
<feature type="transmembrane region" description="Helical" evidence="1">
    <location>
        <begin position="261"/>
        <end position="282"/>
    </location>
</feature>
<keyword evidence="1" id="KW-0812">Transmembrane</keyword>
<proteinExistence type="predicted"/>
<dbReference type="OrthoDB" id="389319at2"/>
<feature type="transmembrane region" description="Helical" evidence="1">
    <location>
        <begin position="151"/>
        <end position="176"/>
    </location>
</feature>
<feature type="transmembrane region" description="Helical" evidence="1">
    <location>
        <begin position="68"/>
        <end position="87"/>
    </location>
</feature>
<keyword evidence="1" id="KW-1133">Transmembrane helix</keyword>
<evidence type="ECO:0000256" key="1">
    <source>
        <dbReference type="SAM" id="Phobius"/>
    </source>
</evidence>
<dbReference type="AlphaFoldDB" id="A0A2S5RGE4"/>